<keyword evidence="2" id="KW-1185">Reference proteome</keyword>
<sequence length="116" mass="12915">MARNFLVGYVGKGSARAGMWVITRCPARPLSTTVDVEPMTIRGAGEKPMSTLYGDATQAEVDYRVAELRRAAGHARRGRPNRALRWLRAHLASGVPVPRQERRTPVPWVARARDHT</sequence>
<name>A0ABP6V8A6_9PSEU</name>
<evidence type="ECO:0000313" key="2">
    <source>
        <dbReference type="Proteomes" id="UP001500689"/>
    </source>
</evidence>
<comment type="caution">
    <text evidence="1">The sequence shown here is derived from an EMBL/GenBank/DDBJ whole genome shotgun (WGS) entry which is preliminary data.</text>
</comment>
<dbReference type="EMBL" id="BAAAZN010000002">
    <property type="protein sequence ID" value="GAA3530416.1"/>
    <property type="molecule type" value="Genomic_DNA"/>
</dbReference>
<evidence type="ECO:0000313" key="1">
    <source>
        <dbReference type="EMBL" id="GAA3530416.1"/>
    </source>
</evidence>
<gene>
    <name evidence="1" type="ORF">GCM10022222_11740</name>
</gene>
<dbReference type="Proteomes" id="UP001500689">
    <property type="component" value="Unassembled WGS sequence"/>
</dbReference>
<accession>A0ABP6V8A6</accession>
<protein>
    <submittedName>
        <fullName evidence="1">Uncharacterized protein</fullName>
    </submittedName>
</protein>
<organism evidence="1 2">
    <name type="scientific">Amycolatopsis ultiminotia</name>
    <dbReference type="NCBI Taxonomy" id="543629"/>
    <lineage>
        <taxon>Bacteria</taxon>
        <taxon>Bacillati</taxon>
        <taxon>Actinomycetota</taxon>
        <taxon>Actinomycetes</taxon>
        <taxon>Pseudonocardiales</taxon>
        <taxon>Pseudonocardiaceae</taxon>
        <taxon>Amycolatopsis</taxon>
    </lineage>
</organism>
<proteinExistence type="predicted"/>
<reference evidence="2" key="1">
    <citation type="journal article" date="2019" name="Int. J. Syst. Evol. Microbiol.">
        <title>The Global Catalogue of Microorganisms (GCM) 10K type strain sequencing project: providing services to taxonomists for standard genome sequencing and annotation.</title>
        <authorList>
            <consortium name="The Broad Institute Genomics Platform"/>
            <consortium name="The Broad Institute Genome Sequencing Center for Infectious Disease"/>
            <person name="Wu L."/>
            <person name="Ma J."/>
        </authorList>
    </citation>
    <scope>NUCLEOTIDE SEQUENCE [LARGE SCALE GENOMIC DNA]</scope>
    <source>
        <strain evidence="2">JCM 16898</strain>
    </source>
</reference>